<proteinExistence type="predicted"/>
<sequence length="48" mass="5495">CGRGSDTERGHPLPWRRSTLACQACSQRLPPRTRSATGRLLLRSFQQW</sequence>
<evidence type="ECO:0000313" key="1">
    <source>
        <dbReference type="EMBL" id="ABN15102.1"/>
    </source>
</evidence>
<organism evidence="1">
    <name type="scientific">Sus scrofa</name>
    <name type="common">Pig</name>
    <dbReference type="NCBI Taxonomy" id="9823"/>
    <lineage>
        <taxon>Eukaryota</taxon>
        <taxon>Metazoa</taxon>
        <taxon>Chordata</taxon>
        <taxon>Craniata</taxon>
        <taxon>Vertebrata</taxon>
        <taxon>Euteleostomi</taxon>
        <taxon>Mammalia</taxon>
        <taxon>Eutheria</taxon>
        <taxon>Laurasiatheria</taxon>
        <taxon>Artiodactyla</taxon>
        <taxon>Suina</taxon>
        <taxon>Suidae</taxon>
        <taxon>Sus</taxon>
    </lineage>
</organism>
<reference evidence="1" key="1">
    <citation type="journal article" date="2007" name="Anim. Genet.">
        <title>Somatic cell hybrid and RH mapping of the porcine LGALS1, ITGA7, ITGB1, LGALS3, NOL12, GGA1, SH3BP1 and PDXP genes.</title>
        <authorList>
            <person name="Qiu H.F."/>
            <person name="Xu X.W."/>
            <person name="Zhao S.H."/>
            <person name="Fan B."/>
            <person name="Yerle M."/>
            <person name="Liu B."/>
        </authorList>
    </citation>
    <scope>NUCLEOTIDE SEQUENCE</scope>
</reference>
<dbReference type="EMBL" id="EF053391">
    <property type="protein sequence ID" value="ABN15102.1"/>
    <property type="molecule type" value="Genomic_DNA"/>
</dbReference>
<accession>A3EX87</accession>
<name>A3EX87_PIG</name>
<feature type="non-terminal residue" evidence="1">
    <location>
        <position position="1"/>
    </location>
</feature>
<dbReference type="AlphaFoldDB" id="A3EX87"/>
<protein>
    <submittedName>
        <fullName evidence="1">SH3-domain binding protein 1</fullName>
    </submittedName>
</protein>
<feature type="non-terminal residue" evidence="1">
    <location>
        <position position="48"/>
    </location>
</feature>